<keyword evidence="2" id="KW-0808">Transferase</keyword>
<proteinExistence type="predicted"/>
<accession>A0A1M7T215</accession>
<gene>
    <name evidence="2" type="ORF">SAMN02745728_01453</name>
</gene>
<sequence length="307" mass="35504">MSKTLLTIIMPTYNKVKYIRKALNSVFKQQTNFDFKVIVADDASSDGSVEIVQEFMEKYPDRITLLCSEKNQKLFANVLRAYKITKTDYFCVLDPDDFWVNKNFLQDAIDFLEANKNFTIYGNNSLVQHQNGENIPFINTRLQQTTISLESLTEGSPFFFTATSATVFRNVIFKEGVPQKMIDAIETPAAISFRGDSFRNFIHLERGQMFFHNTISSVYCMTGDGIWTGLDVIEQNNLNVQFFVDLYLYFDKKYVFFGSIAKNLCLSTYKELKESKQPDTSKQAQFEEVLRLYDMICEYVGPCDQPR</sequence>
<evidence type="ECO:0000313" key="3">
    <source>
        <dbReference type="Proteomes" id="UP000186469"/>
    </source>
</evidence>
<feature type="domain" description="Glycosyltransferase 2-like" evidence="1">
    <location>
        <begin position="7"/>
        <end position="173"/>
    </location>
</feature>
<dbReference type="Gene3D" id="3.90.550.10">
    <property type="entry name" value="Spore Coat Polysaccharide Biosynthesis Protein SpsA, Chain A"/>
    <property type="match status" value="1"/>
</dbReference>
<dbReference type="GO" id="GO:0016758">
    <property type="term" value="F:hexosyltransferase activity"/>
    <property type="evidence" value="ECO:0007669"/>
    <property type="project" value="UniProtKB-ARBA"/>
</dbReference>
<dbReference type="InterPro" id="IPR001173">
    <property type="entry name" value="Glyco_trans_2-like"/>
</dbReference>
<dbReference type="SUPFAM" id="SSF53448">
    <property type="entry name" value="Nucleotide-diphospho-sugar transferases"/>
    <property type="match status" value="1"/>
</dbReference>
<keyword evidence="3" id="KW-1185">Reference proteome</keyword>
<evidence type="ECO:0000259" key="1">
    <source>
        <dbReference type="Pfam" id="PF00535"/>
    </source>
</evidence>
<dbReference type="RefSeq" id="WP_072697143.1">
    <property type="nucleotide sequence ID" value="NZ_FRDI01000006.1"/>
</dbReference>
<evidence type="ECO:0000313" key="2">
    <source>
        <dbReference type="EMBL" id="SHN64731.1"/>
    </source>
</evidence>
<protein>
    <submittedName>
        <fullName evidence="2">Glycosyl transferase family 2</fullName>
    </submittedName>
</protein>
<dbReference type="AlphaFoldDB" id="A0A1M7T215"/>
<dbReference type="EMBL" id="FRDI01000006">
    <property type="protein sequence ID" value="SHN64731.1"/>
    <property type="molecule type" value="Genomic_DNA"/>
</dbReference>
<dbReference type="InterPro" id="IPR029044">
    <property type="entry name" value="Nucleotide-diphossugar_trans"/>
</dbReference>
<dbReference type="Pfam" id="PF00535">
    <property type="entry name" value="Glycos_transf_2"/>
    <property type="match status" value="1"/>
</dbReference>
<reference evidence="2 3" key="1">
    <citation type="submission" date="2016-12" db="EMBL/GenBank/DDBJ databases">
        <authorList>
            <person name="Song W.-J."/>
            <person name="Kurnit D.M."/>
        </authorList>
    </citation>
    <scope>NUCLEOTIDE SEQUENCE [LARGE SCALE GENOMIC DNA]</scope>
    <source>
        <strain evidence="2 3">DSM 11393</strain>
    </source>
</reference>
<dbReference type="PANTHER" id="PTHR22916:SF3">
    <property type="entry name" value="UDP-GLCNAC:BETAGAL BETA-1,3-N-ACETYLGLUCOSAMINYLTRANSFERASE-LIKE PROTEIN 1"/>
    <property type="match status" value="1"/>
</dbReference>
<organism evidence="2 3">
    <name type="scientific">Desulfovibrio litoralis DSM 11393</name>
    <dbReference type="NCBI Taxonomy" id="1121455"/>
    <lineage>
        <taxon>Bacteria</taxon>
        <taxon>Pseudomonadati</taxon>
        <taxon>Thermodesulfobacteriota</taxon>
        <taxon>Desulfovibrionia</taxon>
        <taxon>Desulfovibrionales</taxon>
        <taxon>Desulfovibrionaceae</taxon>
        <taxon>Desulfovibrio</taxon>
    </lineage>
</organism>
<dbReference type="CDD" id="cd00761">
    <property type="entry name" value="Glyco_tranf_GTA_type"/>
    <property type="match status" value="1"/>
</dbReference>
<name>A0A1M7T215_9BACT</name>
<dbReference type="STRING" id="1121455.SAMN02745728_01453"/>
<dbReference type="PANTHER" id="PTHR22916">
    <property type="entry name" value="GLYCOSYLTRANSFERASE"/>
    <property type="match status" value="1"/>
</dbReference>
<dbReference type="OrthoDB" id="9798249at2"/>
<dbReference type="Proteomes" id="UP000186469">
    <property type="component" value="Unassembled WGS sequence"/>
</dbReference>